<evidence type="ECO:0000313" key="2">
    <source>
        <dbReference type="Proteomes" id="UP000243904"/>
    </source>
</evidence>
<keyword evidence="2" id="KW-1185">Reference proteome</keyword>
<name>A0A1H2BFD4_9BRAD</name>
<organism evidence="1 2">
    <name type="scientific">Bradyrhizobium canariense</name>
    <dbReference type="NCBI Taxonomy" id="255045"/>
    <lineage>
        <taxon>Bacteria</taxon>
        <taxon>Pseudomonadati</taxon>
        <taxon>Pseudomonadota</taxon>
        <taxon>Alphaproteobacteria</taxon>
        <taxon>Hyphomicrobiales</taxon>
        <taxon>Nitrobacteraceae</taxon>
        <taxon>Bradyrhizobium</taxon>
    </lineage>
</organism>
<evidence type="ECO:0000313" key="1">
    <source>
        <dbReference type="EMBL" id="SDT56777.1"/>
    </source>
</evidence>
<proteinExistence type="predicted"/>
<gene>
    <name evidence="1" type="ORF">SAMN05444158_7106</name>
</gene>
<dbReference type="RefSeq" id="WP_146690621.1">
    <property type="nucleotide sequence ID" value="NZ_LT629750.1"/>
</dbReference>
<dbReference type="AlphaFoldDB" id="A0A1H2BFD4"/>
<accession>A0A1H2BFD4</accession>
<protein>
    <submittedName>
        <fullName evidence="1">Uncharacterized protein</fullName>
    </submittedName>
</protein>
<sequence length="72" mass="7731">MNRLQKFVEQGAGQKPGRTAYALSASALPEPGRGLDWRPVSGFSAADAALKEPGLKSVFEEAIKRGYAVEPR</sequence>
<dbReference type="Proteomes" id="UP000243904">
    <property type="component" value="Chromosome I"/>
</dbReference>
<reference evidence="2" key="1">
    <citation type="submission" date="2016-10" db="EMBL/GenBank/DDBJ databases">
        <authorList>
            <person name="Varghese N."/>
            <person name="Submissions S."/>
        </authorList>
    </citation>
    <scope>NUCLEOTIDE SEQUENCE [LARGE SCALE GENOMIC DNA]</scope>
    <source>
        <strain evidence="2">GAS369</strain>
    </source>
</reference>
<dbReference type="EMBL" id="LT629750">
    <property type="protein sequence ID" value="SDT56777.1"/>
    <property type="molecule type" value="Genomic_DNA"/>
</dbReference>